<dbReference type="HOGENOM" id="CLU_1472470_0_0_6"/>
<keyword evidence="2" id="KW-1185">Reference proteome</keyword>
<reference evidence="1 2" key="1">
    <citation type="submission" date="2011-11" db="EMBL/GenBank/DDBJ databases">
        <title>Improved High-Quality Draft sequence of Beggiatoa alba B18lD.</title>
        <authorList>
            <consortium name="US DOE Joint Genome Institute"/>
            <person name="Lucas S."/>
            <person name="Han J."/>
            <person name="Lapidus A."/>
            <person name="Cheng J.-F."/>
            <person name="Goodwin L."/>
            <person name="Pitluck S."/>
            <person name="Peters L."/>
            <person name="Mikhailova N."/>
            <person name="Held B."/>
            <person name="Detter J.C."/>
            <person name="Han C."/>
            <person name="Tapia R."/>
            <person name="Land M."/>
            <person name="Hauser L."/>
            <person name="Kyrpides N."/>
            <person name="Ivanova N."/>
            <person name="Pagani I."/>
            <person name="Samuel K."/>
            <person name="Teske A."/>
            <person name="Mueller J."/>
            <person name="Woyke T."/>
        </authorList>
    </citation>
    <scope>NUCLEOTIDE SEQUENCE [LARGE SCALE GENOMIC DNA]</scope>
    <source>
        <strain evidence="1 2">B18LD</strain>
    </source>
</reference>
<gene>
    <name evidence="1" type="ORF">BegalDRAFT_3549</name>
</gene>
<evidence type="ECO:0000313" key="2">
    <source>
        <dbReference type="Proteomes" id="UP000005744"/>
    </source>
</evidence>
<protein>
    <submittedName>
        <fullName evidence="1">Uncharacterized protein</fullName>
    </submittedName>
</protein>
<dbReference type="STRING" id="395493.BegalDRAFT_3549"/>
<dbReference type="AlphaFoldDB" id="I3CL64"/>
<sequence>MLRIITLLFFYLYNTGLHAEWSCTCPQGEQVATDQRCVNPQTIEQALAELNQLIPSYSAGSLAGTFFNAEQQRIQNGVLQRLSCGELTLRRQLLPDIGGKNRNRAQVAIKSLESLYQSHHALSESAKETYFRQYAPRVMVIDRDDAYYRGFYNDDWRYSPHYYDRYYAPYDYYYRPRAYYRHW</sequence>
<dbReference type="Proteomes" id="UP000005744">
    <property type="component" value="Unassembled WGS sequence"/>
</dbReference>
<evidence type="ECO:0000313" key="1">
    <source>
        <dbReference type="EMBL" id="EIJ44357.1"/>
    </source>
</evidence>
<name>I3CL64_9GAMM</name>
<organism evidence="1 2">
    <name type="scientific">Beggiatoa alba B18LD</name>
    <dbReference type="NCBI Taxonomy" id="395493"/>
    <lineage>
        <taxon>Bacteria</taxon>
        <taxon>Pseudomonadati</taxon>
        <taxon>Pseudomonadota</taxon>
        <taxon>Gammaproteobacteria</taxon>
        <taxon>Thiotrichales</taxon>
        <taxon>Thiotrichaceae</taxon>
        <taxon>Beggiatoa</taxon>
    </lineage>
</organism>
<accession>I3CL64</accession>
<dbReference type="EMBL" id="JH600070">
    <property type="protein sequence ID" value="EIJ44357.1"/>
    <property type="molecule type" value="Genomic_DNA"/>
</dbReference>
<proteinExistence type="predicted"/>
<dbReference type="OrthoDB" id="9950599at2"/>
<dbReference type="RefSeq" id="WP_002692362.1">
    <property type="nucleotide sequence ID" value="NZ_JH600070.1"/>
</dbReference>